<feature type="transmembrane region" description="Helical" evidence="8">
    <location>
        <begin position="146"/>
        <end position="166"/>
    </location>
</feature>
<name>A0A9P9AS92_9HYPO</name>
<dbReference type="Proteomes" id="UP000777438">
    <property type="component" value="Unassembled WGS sequence"/>
</dbReference>
<evidence type="ECO:0000256" key="7">
    <source>
        <dbReference type="SAM" id="MobiDB-lite"/>
    </source>
</evidence>
<dbReference type="PROSITE" id="PS50850">
    <property type="entry name" value="MFS"/>
    <property type="match status" value="1"/>
</dbReference>
<evidence type="ECO:0000313" key="10">
    <source>
        <dbReference type="EMBL" id="KAH6889150.1"/>
    </source>
</evidence>
<dbReference type="Pfam" id="PF07690">
    <property type="entry name" value="MFS_1"/>
    <property type="match status" value="1"/>
</dbReference>
<reference evidence="10 11" key="1">
    <citation type="journal article" date="2021" name="Nat. Commun.">
        <title>Genetic determinants of endophytism in the Arabidopsis root mycobiome.</title>
        <authorList>
            <person name="Mesny F."/>
            <person name="Miyauchi S."/>
            <person name="Thiergart T."/>
            <person name="Pickel B."/>
            <person name="Atanasova L."/>
            <person name="Karlsson M."/>
            <person name="Huettel B."/>
            <person name="Barry K.W."/>
            <person name="Haridas S."/>
            <person name="Chen C."/>
            <person name="Bauer D."/>
            <person name="Andreopoulos W."/>
            <person name="Pangilinan J."/>
            <person name="LaButti K."/>
            <person name="Riley R."/>
            <person name="Lipzen A."/>
            <person name="Clum A."/>
            <person name="Drula E."/>
            <person name="Henrissat B."/>
            <person name="Kohler A."/>
            <person name="Grigoriev I.V."/>
            <person name="Martin F.M."/>
            <person name="Hacquard S."/>
        </authorList>
    </citation>
    <scope>NUCLEOTIDE SEQUENCE [LARGE SCALE GENOMIC DNA]</scope>
    <source>
        <strain evidence="10 11">MPI-CAGE-CH-0241</strain>
    </source>
</reference>
<dbReference type="GO" id="GO:0022857">
    <property type="term" value="F:transmembrane transporter activity"/>
    <property type="evidence" value="ECO:0007669"/>
    <property type="project" value="InterPro"/>
</dbReference>
<comment type="subcellular location">
    <subcellularLocation>
        <location evidence="1">Membrane</location>
        <topology evidence="1">Multi-pass membrane protein</topology>
    </subcellularLocation>
</comment>
<dbReference type="PANTHER" id="PTHR43791:SF24">
    <property type="entry name" value="NICOTINIC ACID PLASMA MEMBRANE TRANSPORTER"/>
    <property type="match status" value="1"/>
</dbReference>
<dbReference type="OrthoDB" id="2962993at2759"/>
<feature type="transmembrane region" description="Helical" evidence="8">
    <location>
        <begin position="114"/>
        <end position="134"/>
    </location>
</feature>
<evidence type="ECO:0000259" key="9">
    <source>
        <dbReference type="PROSITE" id="PS50850"/>
    </source>
</evidence>
<feature type="transmembrane region" description="Helical" evidence="8">
    <location>
        <begin position="316"/>
        <end position="336"/>
    </location>
</feature>
<evidence type="ECO:0000313" key="11">
    <source>
        <dbReference type="Proteomes" id="UP000777438"/>
    </source>
</evidence>
<dbReference type="EMBL" id="JAGPYM010000011">
    <property type="protein sequence ID" value="KAH6889150.1"/>
    <property type="molecule type" value="Genomic_DNA"/>
</dbReference>
<keyword evidence="2" id="KW-0813">Transport</keyword>
<dbReference type="GO" id="GO:0016020">
    <property type="term" value="C:membrane"/>
    <property type="evidence" value="ECO:0007669"/>
    <property type="project" value="UniProtKB-SubCell"/>
</dbReference>
<keyword evidence="11" id="KW-1185">Reference proteome</keyword>
<dbReference type="AlphaFoldDB" id="A0A9P9AS92"/>
<keyword evidence="3 8" id="KW-0812">Transmembrane</keyword>
<feature type="domain" description="Major facilitator superfamily (MFS) profile" evidence="9">
    <location>
        <begin position="50"/>
        <end position="459"/>
    </location>
</feature>
<evidence type="ECO:0000256" key="8">
    <source>
        <dbReference type="SAM" id="Phobius"/>
    </source>
</evidence>
<feature type="transmembrane region" description="Helical" evidence="8">
    <location>
        <begin position="343"/>
        <end position="362"/>
    </location>
</feature>
<evidence type="ECO:0000256" key="6">
    <source>
        <dbReference type="ARBA" id="ARBA00023180"/>
    </source>
</evidence>
<gene>
    <name evidence="10" type="ORF">B0T10DRAFT_548570</name>
</gene>
<dbReference type="InterPro" id="IPR011701">
    <property type="entry name" value="MFS"/>
</dbReference>
<dbReference type="SUPFAM" id="SSF103473">
    <property type="entry name" value="MFS general substrate transporter"/>
    <property type="match status" value="1"/>
</dbReference>
<feature type="transmembrane region" description="Helical" evidence="8">
    <location>
        <begin position="178"/>
        <end position="197"/>
    </location>
</feature>
<feature type="transmembrane region" description="Helical" evidence="8">
    <location>
        <begin position="209"/>
        <end position="231"/>
    </location>
</feature>
<evidence type="ECO:0000256" key="3">
    <source>
        <dbReference type="ARBA" id="ARBA00022692"/>
    </source>
</evidence>
<dbReference type="InterPro" id="IPR036259">
    <property type="entry name" value="MFS_trans_sf"/>
</dbReference>
<sequence>MSSDKEDPIKSLGDDPQGSEPRVSSENATSALYIDPEKEKAVVRKFDKFVLPQFVIIQILSNLDRTNIGNARIFGFEEDLNLKGNDFANITSLFFVTYVIFEIPWVLAVKRFGANSVIAIAIIIWSAVVLGTGFCHNYGQVVAMRLILGLAEAGIFPALSFLISTIYPRESQGKRIAVLYGSTALAGAFGGLIAYGIQMMGNRLGLEAWRWLFIIEGAISIFIGMACWATLPRSSEEAWFLKPDEKQLMKDRRVRDVAYTGSDEFSWTYVWMAMTDPLVWVAGVSLFCAGIPLFGFGTFLPTIIKGLGFESLKVNYLTIPVYLTGCIILAVVTSISDHLKKRAAVAVCVPVVVIIGYLIPVATSVPGAGFFGMFLCAGVYTYNTLLVAWVSNNIKPDHKRSAALPFFVSIANISGVVSGQVYPTSTAPRYIMGNAVSLSTEFVAGCGIVVIYFILRRRNQVKAKQRAEGVTDNGEIGDKSLDFEYIM</sequence>
<feature type="transmembrane region" description="Helical" evidence="8">
    <location>
        <begin position="435"/>
        <end position="455"/>
    </location>
</feature>
<keyword evidence="5 8" id="KW-0472">Membrane</keyword>
<organism evidence="10 11">
    <name type="scientific">Thelonectria olida</name>
    <dbReference type="NCBI Taxonomy" id="1576542"/>
    <lineage>
        <taxon>Eukaryota</taxon>
        <taxon>Fungi</taxon>
        <taxon>Dikarya</taxon>
        <taxon>Ascomycota</taxon>
        <taxon>Pezizomycotina</taxon>
        <taxon>Sordariomycetes</taxon>
        <taxon>Hypocreomycetidae</taxon>
        <taxon>Hypocreales</taxon>
        <taxon>Nectriaceae</taxon>
        <taxon>Thelonectria</taxon>
    </lineage>
</organism>
<evidence type="ECO:0000256" key="2">
    <source>
        <dbReference type="ARBA" id="ARBA00022448"/>
    </source>
</evidence>
<accession>A0A9P9AS92</accession>
<feature type="transmembrane region" description="Helical" evidence="8">
    <location>
        <begin position="278"/>
        <end position="304"/>
    </location>
</feature>
<evidence type="ECO:0000256" key="1">
    <source>
        <dbReference type="ARBA" id="ARBA00004141"/>
    </source>
</evidence>
<dbReference type="InterPro" id="IPR020846">
    <property type="entry name" value="MFS_dom"/>
</dbReference>
<feature type="region of interest" description="Disordered" evidence="7">
    <location>
        <begin position="1"/>
        <end position="27"/>
    </location>
</feature>
<evidence type="ECO:0000256" key="4">
    <source>
        <dbReference type="ARBA" id="ARBA00022989"/>
    </source>
</evidence>
<comment type="caution">
    <text evidence="10">The sequence shown here is derived from an EMBL/GenBank/DDBJ whole genome shotgun (WGS) entry which is preliminary data.</text>
</comment>
<proteinExistence type="predicted"/>
<feature type="transmembrane region" description="Helical" evidence="8">
    <location>
        <begin position="368"/>
        <end position="390"/>
    </location>
</feature>
<dbReference type="FunFam" id="1.20.1250.20:FF:000013">
    <property type="entry name" value="MFS general substrate transporter"/>
    <property type="match status" value="1"/>
</dbReference>
<feature type="transmembrane region" description="Helical" evidence="8">
    <location>
        <begin position="87"/>
        <end position="107"/>
    </location>
</feature>
<dbReference type="Gene3D" id="1.20.1250.20">
    <property type="entry name" value="MFS general substrate transporter like domains"/>
    <property type="match status" value="2"/>
</dbReference>
<feature type="transmembrane region" description="Helical" evidence="8">
    <location>
        <begin position="402"/>
        <end position="423"/>
    </location>
</feature>
<feature type="compositionally biased region" description="Basic and acidic residues" evidence="7">
    <location>
        <begin position="1"/>
        <end position="13"/>
    </location>
</feature>
<evidence type="ECO:0000256" key="5">
    <source>
        <dbReference type="ARBA" id="ARBA00023136"/>
    </source>
</evidence>
<keyword evidence="6" id="KW-0325">Glycoprotein</keyword>
<keyword evidence="4 8" id="KW-1133">Transmembrane helix</keyword>
<dbReference type="PANTHER" id="PTHR43791">
    <property type="entry name" value="PERMEASE-RELATED"/>
    <property type="match status" value="1"/>
</dbReference>
<dbReference type="FunFam" id="1.20.1250.20:FF:000018">
    <property type="entry name" value="MFS transporter permease"/>
    <property type="match status" value="1"/>
</dbReference>
<protein>
    <submittedName>
        <fullName evidence="10">Major facilitator superfamily domain-containing protein</fullName>
    </submittedName>
</protein>